<dbReference type="SMART" id="SM00863">
    <property type="entry name" value="tRNA_SAD"/>
    <property type="match status" value="1"/>
</dbReference>
<dbReference type="CDD" id="cd01667">
    <property type="entry name" value="TGS_ThrRS"/>
    <property type="match status" value="1"/>
</dbReference>
<dbReference type="InterPro" id="IPR012676">
    <property type="entry name" value="TGS-like"/>
</dbReference>
<dbReference type="GO" id="GO:0005737">
    <property type="term" value="C:cytoplasm"/>
    <property type="evidence" value="ECO:0007669"/>
    <property type="project" value="UniProtKB-SubCell"/>
</dbReference>
<evidence type="ECO:0000256" key="10">
    <source>
        <dbReference type="ARBA" id="ARBA00022884"/>
    </source>
</evidence>
<dbReference type="GO" id="GO:0006435">
    <property type="term" value="P:threonyl-tRNA aminoacylation"/>
    <property type="evidence" value="ECO:0007669"/>
    <property type="project" value="UniProtKB-UniRule"/>
</dbReference>
<dbReference type="InterPro" id="IPR004095">
    <property type="entry name" value="TGS"/>
</dbReference>
<evidence type="ECO:0000256" key="4">
    <source>
        <dbReference type="ARBA" id="ARBA00022555"/>
    </source>
</evidence>
<dbReference type="HAMAP" id="MF_00184">
    <property type="entry name" value="Thr_tRNA_synth"/>
    <property type="match status" value="1"/>
</dbReference>
<dbReference type="SUPFAM" id="SSF55681">
    <property type="entry name" value="Class II aaRS and biotin synthetases"/>
    <property type="match status" value="1"/>
</dbReference>
<dbReference type="GO" id="GO:0004829">
    <property type="term" value="F:threonine-tRNA ligase activity"/>
    <property type="evidence" value="ECO:0007669"/>
    <property type="project" value="UniProtKB-UniRule"/>
</dbReference>
<evidence type="ECO:0000256" key="8">
    <source>
        <dbReference type="ARBA" id="ARBA00022833"/>
    </source>
</evidence>
<dbReference type="Gene3D" id="3.30.930.10">
    <property type="entry name" value="Bira Bifunctional Protein, Domain 2"/>
    <property type="match status" value="1"/>
</dbReference>
<dbReference type="FunFam" id="3.30.54.20:FF:000002">
    <property type="entry name" value="Threonine--tRNA ligase"/>
    <property type="match status" value="1"/>
</dbReference>
<comment type="similarity">
    <text evidence="2 14">Belongs to the class-II aminoacyl-tRNA synthetase family.</text>
</comment>
<dbReference type="GO" id="GO:0016740">
    <property type="term" value="F:transferase activity"/>
    <property type="evidence" value="ECO:0007669"/>
    <property type="project" value="UniProtKB-ARBA"/>
</dbReference>
<dbReference type="InterPro" id="IPR018163">
    <property type="entry name" value="Thr/Ala-tRNA-synth_IIc_edit"/>
</dbReference>
<comment type="subunit">
    <text evidence="14">Homodimer.</text>
</comment>
<dbReference type="InterPro" id="IPR002320">
    <property type="entry name" value="Thr-tRNA-ligase_IIa"/>
</dbReference>
<reference evidence="17 18" key="1">
    <citation type="submission" date="2011-11" db="EMBL/GenBank/DDBJ databases">
        <title>The Noncontiguous Finished genome of Desulfosporosinus youngiae DSM 17734.</title>
        <authorList>
            <consortium name="US DOE Joint Genome Institute (JGI-PGF)"/>
            <person name="Lucas S."/>
            <person name="Han J."/>
            <person name="Lapidus A."/>
            <person name="Cheng J.-F."/>
            <person name="Goodwin L."/>
            <person name="Pitluck S."/>
            <person name="Peters L."/>
            <person name="Ovchinnikova G."/>
            <person name="Lu M."/>
            <person name="Land M.L."/>
            <person name="Hauser L."/>
            <person name="Pester M."/>
            <person name="Spring S."/>
            <person name="Ollivier B."/>
            <person name="Rattei T."/>
            <person name="Klenk H.-P."/>
            <person name="Wagner M."/>
            <person name="Loy A."/>
            <person name="Woyke T.J."/>
        </authorList>
    </citation>
    <scope>NUCLEOTIDE SEQUENCE [LARGE SCALE GENOMIC DNA]</scope>
    <source>
        <strain evidence="17 18">DSM 17734</strain>
    </source>
</reference>
<evidence type="ECO:0000256" key="2">
    <source>
        <dbReference type="ARBA" id="ARBA00008226"/>
    </source>
</evidence>
<comment type="caution">
    <text evidence="14">Lacks conserved residue(s) required for the propagation of feature annotation.</text>
</comment>
<proteinExistence type="inferred from homology"/>
<dbReference type="FunFam" id="3.10.20.30:FF:000005">
    <property type="entry name" value="Threonine--tRNA ligase"/>
    <property type="match status" value="1"/>
</dbReference>
<dbReference type="FunFam" id="3.30.930.10:FF:000019">
    <property type="entry name" value="Threonine--tRNA ligase"/>
    <property type="match status" value="1"/>
</dbReference>
<keyword evidence="12 14" id="KW-0030">Aminoacyl-tRNA synthetase</keyword>
<comment type="catalytic activity">
    <reaction evidence="13 14">
        <text>tRNA(Thr) + L-threonine + ATP = L-threonyl-tRNA(Thr) + AMP + diphosphate + H(+)</text>
        <dbReference type="Rhea" id="RHEA:24624"/>
        <dbReference type="Rhea" id="RHEA-COMP:9670"/>
        <dbReference type="Rhea" id="RHEA-COMP:9704"/>
        <dbReference type="ChEBI" id="CHEBI:15378"/>
        <dbReference type="ChEBI" id="CHEBI:30616"/>
        <dbReference type="ChEBI" id="CHEBI:33019"/>
        <dbReference type="ChEBI" id="CHEBI:57926"/>
        <dbReference type="ChEBI" id="CHEBI:78442"/>
        <dbReference type="ChEBI" id="CHEBI:78534"/>
        <dbReference type="ChEBI" id="CHEBI:456215"/>
        <dbReference type="EC" id="6.1.1.3"/>
    </reaction>
</comment>
<dbReference type="Gene3D" id="3.10.20.30">
    <property type="match status" value="1"/>
</dbReference>
<feature type="binding site" evidence="14">
    <location>
        <position position="333"/>
    </location>
    <ligand>
        <name>Zn(2+)</name>
        <dbReference type="ChEBI" id="CHEBI:29105"/>
        <note>catalytic</note>
    </ligand>
</feature>
<keyword evidence="7 14" id="KW-0547">Nucleotide-binding</keyword>
<dbReference type="InterPro" id="IPR045864">
    <property type="entry name" value="aa-tRNA-synth_II/BPL/LPL"/>
</dbReference>
<dbReference type="InterPro" id="IPR006195">
    <property type="entry name" value="aa-tRNA-synth_II"/>
</dbReference>
<evidence type="ECO:0000256" key="12">
    <source>
        <dbReference type="ARBA" id="ARBA00023146"/>
    </source>
</evidence>
<evidence type="ECO:0000259" key="15">
    <source>
        <dbReference type="PROSITE" id="PS50862"/>
    </source>
</evidence>
<dbReference type="InterPro" id="IPR004154">
    <property type="entry name" value="Anticodon-bd"/>
</dbReference>
<dbReference type="STRING" id="768710.DesyoDRAFT_0154"/>
<dbReference type="InterPro" id="IPR033728">
    <property type="entry name" value="ThrRS_core"/>
</dbReference>
<keyword evidence="6 14" id="KW-0479">Metal-binding</keyword>
<evidence type="ECO:0000256" key="11">
    <source>
        <dbReference type="ARBA" id="ARBA00022917"/>
    </source>
</evidence>
<dbReference type="OrthoDB" id="9802304at2"/>
<comment type="subcellular location">
    <subcellularLocation>
        <location evidence="1 14">Cytoplasm</location>
    </subcellularLocation>
</comment>
<evidence type="ECO:0000256" key="1">
    <source>
        <dbReference type="ARBA" id="ARBA00004496"/>
    </source>
</evidence>
<keyword evidence="8 14" id="KW-0862">Zinc</keyword>
<evidence type="ECO:0000256" key="6">
    <source>
        <dbReference type="ARBA" id="ARBA00022723"/>
    </source>
</evidence>
<keyword evidence="10 14" id="KW-0694">RNA-binding</keyword>
<dbReference type="InterPro" id="IPR047246">
    <property type="entry name" value="ThrRS_anticodon"/>
</dbReference>
<evidence type="ECO:0000256" key="7">
    <source>
        <dbReference type="ARBA" id="ARBA00022741"/>
    </source>
</evidence>
<dbReference type="FunFam" id="3.30.980.10:FF:000005">
    <property type="entry name" value="Threonyl-tRNA synthetase, mitochondrial"/>
    <property type="match status" value="1"/>
</dbReference>
<dbReference type="PANTHER" id="PTHR11451:SF44">
    <property type="entry name" value="THREONINE--TRNA LIGASE, CHLOROPLASTIC_MITOCHONDRIAL 2"/>
    <property type="match status" value="1"/>
</dbReference>
<dbReference type="Proteomes" id="UP000005104">
    <property type="component" value="Chromosome"/>
</dbReference>
<gene>
    <name evidence="14" type="primary">thrS</name>
    <name evidence="17" type="ORF">DesyoDRAFT_0154</name>
</gene>
<evidence type="ECO:0000313" key="18">
    <source>
        <dbReference type="Proteomes" id="UP000005104"/>
    </source>
</evidence>
<evidence type="ECO:0000313" key="17">
    <source>
        <dbReference type="EMBL" id="EHQ87356.1"/>
    </source>
</evidence>
<name>H5Y0Y8_9FIRM</name>
<dbReference type="InterPro" id="IPR002314">
    <property type="entry name" value="aa-tRNA-synt_IIb"/>
</dbReference>
<dbReference type="GO" id="GO:0046872">
    <property type="term" value="F:metal ion binding"/>
    <property type="evidence" value="ECO:0007669"/>
    <property type="project" value="UniProtKB-KW"/>
</dbReference>
<evidence type="ECO:0000256" key="13">
    <source>
        <dbReference type="ARBA" id="ARBA00049515"/>
    </source>
</evidence>
<feature type="domain" description="Aminoacyl-transfer RNA synthetases class-II family profile" evidence="15">
    <location>
        <begin position="266"/>
        <end position="532"/>
    </location>
</feature>
<keyword evidence="4 14" id="KW-0820">tRNA-binding</keyword>
<dbReference type="Gene3D" id="3.30.54.20">
    <property type="match status" value="1"/>
</dbReference>
<dbReference type="GO" id="GO:0140096">
    <property type="term" value="F:catalytic activity, acting on a protein"/>
    <property type="evidence" value="ECO:0007669"/>
    <property type="project" value="UniProtKB-ARBA"/>
</dbReference>
<dbReference type="Pfam" id="PF03129">
    <property type="entry name" value="HGTP_anticodon"/>
    <property type="match status" value="1"/>
</dbReference>
<dbReference type="PANTHER" id="PTHR11451">
    <property type="entry name" value="THREONINE-TRNA LIGASE"/>
    <property type="match status" value="1"/>
</dbReference>
<feature type="binding site" evidence="14">
    <location>
        <position position="384"/>
    </location>
    <ligand>
        <name>Zn(2+)</name>
        <dbReference type="ChEBI" id="CHEBI:29105"/>
        <note>catalytic</note>
    </ligand>
</feature>
<dbReference type="InterPro" id="IPR012947">
    <property type="entry name" value="tRNA_SAD"/>
</dbReference>
<dbReference type="AlphaFoldDB" id="H5Y0Y8"/>
<dbReference type="SUPFAM" id="SSF52954">
    <property type="entry name" value="Class II aaRS ABD-related"/>
    <property type="match status" value="1"/>
</dbReference>
<dbReference type="EMBL" id="CM001441">
    <property type="protein sequence ID" value="EHQ87356.1"/>
    <property type="molecule type" value="Genomic_DNA"/>
</dbReference>
<feature type="binding site" evidence="14">
    <location>
        <position position="509"/>
    </location>
    <ligand>
        <name>Zn(2+)</name>
        <dbReference type="ChEBI" id="CHEBI:29105"/>
        <note>catalytic</note>
    </ligand>
</feature>
<feature type="domain" description="TGS" evidence="16">
    <location>
        <begin position="1"/>
        <end position="61"/>
    </location>
</feature>
<comment type="cofactor">
    <cofactor evidence="14">
        <name>Zn(2+)</name>
        <dbReference type="ChEBI" id="CHEBI:29105"/>
    </cofactor>
    <text evidence="14">Binds 1 zinc ion per subunit.</text>
</comment>
<keyword evidence="3 14" id="KW-0963">Cytoplasm</keyword>
<keyword evidence="11 14" id="KW-0648">Protein biosynthesis</keyword>
<dbReference type="EC" id="6.1.1.3" evidence="14"/>
<organism evidence="17 18">
    <name type="scientific">Desulfosporosinus youngiae DSM 17734</name>
    <dbReference type="NCBI Taxonomy" id="768710"/>
    <lineage>
        <taxon>Bacteria</taxon>
        <taxon>Bacillati</taxon>
        <taxon>Bacillota</taxon>
        <taxon>Clostridia</taxon>
        <taxon>Eubacteriales</taxon>
        <taxon>Desulfitobacteriaceae</taxon>
        <taxon>Desulfosporosinus</taxon>
    </lineage>
</organism>
<dbReference type="CDD" id="cd00771">
    <property type="entry name" value="ThrRS_core"/>
    <property type="match status" value="1"/>
</dbReference>
<dbReference type="Pfam" id="PF02824">
    <property type="entry name" value="TGS"/>
    <property type="match status" value="1"/>
</dbReference>
<evidence type="ECO:0000256" key="3">
    <source>
        <dbReference type="ARBA" id="ARBA00022490"/>
    </source>
</evidence>
<dbReference type="PROSITE" id="PS51880">
    <property type="entry name" value="TGS"/>
    <property type="match status" value="1"/>
</dbReference>
<keyword evidence="18" id="KW-1185">Reference proteome</keyword>
<dbReference type="Gene3D" id="3.30.980.10">
    <property type="entry name" value="Threonyl-trna Synthetase, Chain A, domain 2"/>
    <property type="match status" value="1"/>
</dbReference>
<dbReference type="SUPFAM" id="SSF55186">
    <property type="entry name" value="ThrRS/AlaRS common domain"/>
    <property type="match status" value="1"/>
</dbReference>
<dbReference type="GO" id="GO:0005524">
    <property type="term" value="F:ATP binding"/>
    <property type="evidence" value="ECO:0007669"/>
    <property type="project" value="UniProtKB-UniRule"/>
</dbReference>
<evidence type="ECO:0000256" key="5">
    <source>
        <dbReference type="ARBA" id="ARBA00022598"/>
    </source>
</evidence>
<dbReference type="SUPFAM" id="SSF81271">
    <property type="entry name" value="TGS-like"/>
    <property type="match status" value="1"/>
</dbReference>
<dbReference type="RefSeq" id="WP_007778136.1">
    <property type="nucleotide sequence ID" value="NZ_CM001441.1"/>
</dbReference>
<dbReference type="GO" id="GO:0000049">
    <property type="term" value="F:tRNA binding"/>
    <property type="evidence" value="ECO:0007669"/>
    <property type="project" value="UniProtKB-KW"/>
</dbReference>
<dbReference type="Pfam" id="PF00587">
    <property type="entry name" value="tRNA-synt_2b"/>
    <property type="match status" value="1"/>
</dbReference>
<dbReference type="HOGENOM" id="CLU_008554_0_1_9"/>
<dbReference type="PROSITE" id="PS50862">
    <property type="entry name" value="AA_TRNA_LIGASE_II"/>
    <property type="match status" value="1"/>
</dbReference>
<dbReference type="CDD" id="cd00860">
    <property type="entry name" value="ThrRS_anticodon"/>
    <property type="match status" value="1"/>
</dbReference>
<dbReference type="NCBIfam" id="TIGR00418">
    <property type="entry name" value="thrS"/>
    <property type="match status" value="1"/>
</dbReference>
<dbReference type="Gene3D" id="3.40.50.800">
    <property type="entry name" value="Anticodon-binding domain"/>
    <property type="match status" value="1"/>
</dbReference>
<dbReference type="PRINTS" id="PR01047">
    <property type="entry name" value="TRNASYNTHTHR"/>
</dbReference>
<dbReference type="InterPro" id="IPR012675">
    <property type="entry name" value="Beta-grasp_dom_sf"/>
</dbReference>
<accession>H5Y0Y8</accession>
<evidence type="ECO:0000256" key="9">
    <source>
        <dbReference type="ARBA" id="ARBA00022840"/>
    </source>
</evidence>
<sequence length="644" mass="73871">MIKVTLKDGSVREVEPGTTIAELAASISRGLAKAAVAGKVNDKMKDLTHPLTEDAEVEIITIDSDEGLDVLRHSTAHLMAQAVGNLFPGTKYGIGPSIAKGYYYDFDSEHVFTPDDLERIEKEMNRLVKEKYEFKRKEVSRAEALAHFNELGEKYKVELIEGLPDDATISMYTQGNFTDLCAGPHLPSTANIKAFKLMNLAGAYWRGSEKNKMLQRIYGTAFAKASDLEDHLFKLEEAKRRDHRKLGLELDLFSLHDEGPGFPFFHPKGMVLRNALEDFWRQEHRKRGYQEIKTPIILNRSMWEQSGHWDHYKDNMYFTEIDDQDFAVKPMNCPGGMIMYKTKMRSYRDLPLRVGELGLVHRHELSGALHGLLRVRNFTQDDAHIFMLPSQIKEELIGVIELVDYFYKIFGFDYHVELSTRPEDSMGSDEDWETATRSLQEALEEKGIDYKVNPGDGAFYGPKIDFHVQDCLDRTWQCGTIQLDFQMPEKFDLSYIGEDGQKHRPVMIHRVVYGSIERFIALLTEHYAGAFPVWLAPVQVRILPISERHHDYAKSIASRLNELDIRVETDERKEKIGYKIREAQTEKIPFTLVVGDQEAETDMAAVRRYGQGNAGEKMSIDEFIVLIQEEIKSKKMLKVNLKED</sequence>
<dbReference type="eggNOG" id="COG0441">
    <property type="taxonomic scope" value="Bacteria"/>
</dbReference>
<dbReference type="Pfam" id="PF07973">
    <property type="entry name" value="tRNA_SAD"/>
    <property type="match status" value="1"/>
</dbReference>
<dbReference type="InterPro" id="IPR036621">
    <property type="entry name" value="Anticodon-bd_dom_sf"/>
</dbReference>
<keyword evidence="9 14" id="KW-0067">ATP-binding</keyword>
<keyword evidence="5 14" id="KW-0436">Ligase</keyword>
<protein>
    <recommendedName>
        <fullName evidence="14">Threonine--tRNA ligase</fullName>
        <ecNumber evidence="14">6.1.1.3</ecNumber>
    </recommendedName>
    <alternativeName>
        <fullName evidence="14">Threonyl-tRNA synthetase</fullName>
        <shortName evidence="14">ThrRS</shortName>
    </alternativeName>
</protein>
<evidence type="ECO:0000259" key="16">
    <source>
        <dbReference type="PROSITE" id="PS51880"/>
    </source>
</evidence>
<dbReference type="FunFam" id="3.40.50.800:FF:000001">
    <property type="entry name" value="Threonine--tRNA ligase"/>
    <property type="match status" value="1"/>
</dbReference>
<evidence type="ECO:0000256" key="14">
    <source>
        <dbReference type="HAMAP-Rule" id="MF_00184"/>
    </source>
</evidence>